<feature type="compositionally biased region" description="Low complexity" evidence="1">
    <location>
        <begin position="187"/>
        <end position="205"/>
    </location>
</feature>
<feature type="compositionally biased region" description="Polar residues" evidence="1">
    <location>
        <begin position="29"/>
        <end position="61"/>
    </location>
</feature>
<dbReference type="RefSeq" id="XP_040758719.1">
    <property type="nucleotide sequence ID" value="XM_040907368.1"/>
</dbReference>
<dbReference type="GeneID" id="63824397"/>
<evidence type="ECO:0000313" key="2">
    <source>
        <dbReference type="EMBL" id="KZT00979.1"/>
    </source>
</evidence>
<dbReference type="InParanoid" id="A0A165BG07"/>
<protein>
    <submittedName>
        <fullName evidence="2">Uncharacterized protein</fullName>
    </submittedName>
</protein>
<dbReference type="OrthoDB" id="3062963at2759"/>
<feature type="compositionally biased region" description="Pro residues" evidence="1">
    <location>
        <begin position="169"/>
        <end position="186"/>
    </location>
</feature>
<feature type="compositionally biased region" description="Low complexity" evidence="1">
    <location>
        <begin position="88"/>
        <end position="99"/>
    </location>
</feature>
<keyword evidence="3" id="KW-1185">Reference proteome</keyword>
<reference evidence="2 3" key="1">
    <citation type="journal article" date="2016" name="Mol. Biol. Evol.">
        <title>Comparative Genomics of Early-Diverging Mushroom-Forming Fungi Provides Insights into the Origins of Lignocellulose Decay Capabilities.</title>
        <authorList>
            <person name="Nagy L.G."/>
            <person name="Riley R."/>
            <person name="Tritt A."/>
            <person name="Adam C."/>
            <person name="Daum C."/>
            <person name="Floudas D."/>
            <person name="Sun H."/>
            <person name="Yadav J.S."/>
            <person name="Pangilinan J."/>
            <person name="Larsson K.H."/>
            <person name="Matsuura K."/>
            <person name="Barry K."/>
            <person name="Labutti K."/>
            <person name="Kuo R."/>
            <person name="Ohm R.A."/>
            <person name="Bhattacharya S.S."/>
            <person name="Shirouzu T."/>
            <person name="Yoshinaga Y."/>
            <person name="Martin F.M."/>
            <person name="Grigoriev I.V."/>
            <person name="Hibbett D.S."/>
        </authorList>
    </citation>
    <scope>NUCLEOTIDE SEQUENCE [LARGE SCALE GENOMIC DNA]</scope>
    <source>
        <strain evidence="2 3">93-53</strain>
    </source>
</reference>
<dbReference type="EMBL" id="KV427672">
    <property type="protein sequence ID" value="KZT00979.1"/>
    <property type="molecule type" value="Genomic_DNA"/>
</dbReference>
<evidence type="ECO:0000256" key="1">
    <source>
        <dbReference type="SAM" id="MobiDB-lite"/>
    </source>
</evidence>
<dbReference type="Proteomes" id="UP000076871">
    <property type="component" value="Unassembled WGS sequence"/>
</dbReference>
<evidence type="ECO:0000313" key="3">
    <source>
        <dbReference type="Proteomes" id="UP000076871"/>
    </source>
</evidence>
<gene>
    <name evidence="2" type="ORF">LAESUDRAFT_717781</name>
</gene>
<proteinExistence type="predicted"/>
<accession>A0A165BG07</accession>
<sequence>MSTSYSSLFASGLFAPLPHDYAPPLDPTTPRQAFTPLPSSFSLTGLNESSDGSVVQSSMQTHIAPPAAEAPRPNMRRRKSSVSTSINPSAALKSKPASARQTMLVSRARSGSVHDAHAPGHGQTQSVPHVAGVGLPSRVGSSVGGQLARTRSGSVGGHIARLRRLPRRAAPPLPAPPPNAPLPALPPSSSHAHTFSTSSTASVSTPDQPAPSLVLPLPTIATPPKRPALRRAYTADSVSSPLLTPSASELAAEMQGEFEYGYGFPSVPSTPGLGGYEPAVREREGLGTGLETGVQMDYPSPVEGPGYFLEPEAYVGLAVIFFGACGPSP</sequence>
<dbReference type="AlphaFoldDB" id="A0A165BG07"/>
<feature type="region of interest" description="Disordered" evidence="1">
    <location>
        <begin position="23"/>
        <end position="226"/>
    </location>
</feature>
<organism evidence="2 3">
    <name type="scientific">Laetiporus sulphureus 93-53</name>
    <dbReference type="NCBI Taxonomy" id="1314785"/>
    <lineage>
        <taxon>Eukaryota</taxon>
        <taxon>Fungi</taxon>
        <taxon>Dikarya</taxon>
        <taxon>Basidiomycota</taxon>
        <taxon>Agaricomycotina</taxon>
        <taxon>Agaricomycetes</taxon>
        <taxon>Polyporales</taxon>
        <taxon>Laetiporus</taxon>
    </lineage>
</organism>
<name>A0A165BG07_9APHY</name>